<dbReference type="Proteomes" id="UP000095280">
    <property type="component" value="Unplaced"/>
</dbReference>
<feature type="compositionally biased region" description="Low complexity" evidence="1">
    <location>
        <begin position="1"/>
        <end position="10"/>
    </location>
</feature>
<proteinExistence type="predicted"/>
<organism evidence="2 3">
    <name type="scientific">Macrostomum lignano</name>
    <dbReference type="NCBI Taxonomy" id="282301"/>
    <lineage>
        <taxon>Eukaryota</taxon>
        <taxon>Metazoa</taxon>
        <taxon>Spiralia</taxon>
        <taxon>Lophotrochozoa</taxon>
        <taxon>Platyhelminthes</taxon>
        <taxon>Rhabditophora</taxon>
        <taxon>Macrostomorpha</taxon>
        <taxon>Macrostomida</taxon>
        <taxon>Macrostomidae</taxon>
        <taxon>Macrostomum</taxon>
    </lineage>
</organism>
<feature type="region of interest" description="Disordered" evidence="1">
    <location>
        <begin position="142"/>
        <end position="172"/>
    </location>
</feature>
<evidence type="ECO:0000313" key="3">
    <source>
        <dbReference type="WBParaSite" id="maker-unitig_38431-snap-gene-0.2-mRNA-1"/>
    </source>
</evidence>
<dbReference type="AlphaFoldDB" id="A0A1I8FL36"/>
<evidence type="ECO:0000256" key="1">
    <source>
        <dbReference type="SAM" id="MobiDB-lite"/>
    </source>
</evidence>
<name>A0A1I8FL36_9PLAT</name>
<sequence length="172" mass="18506">MARLETTPLRRTTRRPTSPALWPNSPENCVAANRSCGPSWPRAGGAVSRAEPDRSGRLAESRFCCWTACSTWGPLAEARSGLAASRFVHHLQAVRRGLRQLQALDDGGIGVKLDFVGCCAPTIWSQWRGLLGRHLRRQRLVAEASQPPSKQTAEPPRGGTNLTTGCPGPGSG</sequence>
<dbReference type="WBParaSite" id="maker-unitig_38431-snap-gene-0.2-mRNA-1">
    <property type="protein sequence ID" value="maker-unitig_38431-snap-gene-0.2-mRNA-1"/>
    <property type="gene ID" value="maker-unitig_38431-snap-gene-0.2"/>
</dbReference>
<protein>
    <submittedName>
        <fullName evidence="3">Uncharacterized protein</fullName>
    </submittedName>
</protein>
<keyword evidence="2" id="KW-1185">Reference proteome</keyword>
<feature type="region of interest" description="Disordered" evidence="1">
    <location>
        <begin position="1"/>
        <end position="21"/>
    </location>
</feature>
<evidence type="ECO:0000313" key="2">
    <source>
        <dbReference type="Proteomes" id="UP000095280"/>
    </source>
</evidence>
<accession>A0A1I8FL36</accession>
<reference evidence="3" key="1">
    <citation type="submission" date="2016-11" db="UniProtKB">
        <authorList>
            <consortium name="WormBaseParasite"/>
        </authorList>
    </citation>
    <scope>IDENTIFICATION</scope>
</reference>